<gene>
    <name evidence="2" type="ORF">EDC17_103014</name>
</gene>
<keyword evidence="3" id="KW-1185">Reference proteome</keyword>
<evidence type="ECO:0000313" key="2">
    <source>
        <dbReference type="EMBL" id="TCV10886.1"/>
    </source>
</evidence>
<sequence>MNSFLALVAQDIKQRFGSNLSDIAIVFNNKRPITYLKKHLADTYGHAIWSPQFYTIQEFFALSSDAEQVSPLTQFFYLYELHNELLAQEGHKPETLEEFYPIAEIILSDFSQLDYDLVNIDHIYMELYDTSKIDIEFQHLTKEQQDFIKQFWQSFSISGHTGIQERFLKLWKRLPVLYRLFKQKLAAHNQTNFPTIYRQLANGELSTAFTAPFKQILFVGFNALNNAEAKLFKQWQDEGKALFYFDADAYYLEDTQQEAGLFIRRNIFQTGLQNALGDVPNIIGNRSDAIHLYASTGKVSQTKLLHDVLIKNNILCSCKSHAILLADESLLVPLLQSLPDTKVNITTGFPLTQSPIFGILDLWMKVHEQISHLRKKKIPFQDVETFLNNPLTKTSSQEKTELQTFIAQKQLFDIDIQDIHIRTSVLPHFFRPLASSKDVIPTLAHILQNVLESLAQDTQIKQIDANLLIETQKVLNQLQLGFDKIPQLSILFQIGLIRKAIAPINSAIEGDPLDGIQIMGLLESRCLNFDNVYILGVNEGILPKISSAATFLPNTLRRAYGLPILENQDALSAYLFYRHLQYSTGIHLFYNSIVDESSTGEESRFIRQLEFESNFNFLKQQQQQPILFPPKEEELIVPKTGKVWDYMRAKYIDGQAKISATALTTYLQSPLQFFFKHVAEIKEPPRISQEFEMNLLGTVIHNVMEEILKPYKGLEDFTPTSVLLDKIPEIDGLILAEIAEQYSLDCKEINDLSSLQRIMHKIAREYLKMYLEYDASNFQSFRIIELENDQDYVISLPIQINGQVEHVNIYGIIDRVDQVVTDLGEIKTRIVDYKTGADAVKFTSMDKVFAANTENKALVQTLFYAFVFEQKTGIRNLEPNLYVARKMREEGTLFYGSRGALMEGDFLAQQKEEFVGFLISTLEEIFNPDIPFKHNPDAHIYESDPYTLFYRNAIKEEEESE</sequence>
<comment type="caution">
    <text evidence="2">The sequence shown here is derived from an EMBL/GenBank/DDBJ whole genome shotgun (WGS) entry which is preliminary data.</text>
</comment>
<dbReference type="InterPro" id="IPR027417">
    <property type="entry name" value="P-loop_NTPase"/>
</dbReference>
<reference evidence="2 3" key="1">
    <citation type="submission" date="2019-03" db="EMBL/GenBank/DDBJ databases">
        <title>Genomic Encyclopedia of Type Strains, Phase IV (KMG-IV): sequencing the most valuable type-strain genomes for metagenomic binning, comparative biology and taxonomic classification.</title>
        <authorList>
            <person name="Goeker M."/>
        </authorList>
    </citation>
    <scope>NUCLEOTIDE SEQUENCE [LARGE SCALE GENOMIC DNA]</scope>
    <source>
        <strain evidence="2 3">DSM 22362</strain>
    </source>
</reference>
<dbReference type="InterPro" id="IPR011604">
    <property type="entry name" value="PDDEXK-like_dom_sf"/>
</dbReference>
<dbReference type="Pfam" id="PF12705">
    <property type="entry name" value="PDDEXK_1"/>
    <property type="match status" value="1"/>
</dbReference>
<dbReference type="InterPro" id="IPR038726">
    <property type="entry name" value="PDDEXK_AddAB-type"/>
</dbReference>
<dbReference type="Proteomes" id="UP000295197">
    <property type="component" value="Unassembled WGS sequence"/>
</dbReference>
<proteinExistence type="predicted"/>
<dbReference type="RefSeq" id="WP_132778157.1">
    <property type="nucleotide sequence ID" value="NZ_SMBZ01000030.1"/>
</dbReference>
<name>A0A4R3VUL2_9SPHI</name>
<evidence type="ECO:0000313" key="3">
    <source>
        <dbReference type="Proteomes" id="UP000295197"/>
    </source>
</evidence>
<evidence type="ECO:0000259" key="1">
    <source>
        <dbReference type="Pfam" id="PF12705"/>
    </source>
</evidence>
<dbReference type="AlphaFoldDB" id="A0A4R3VUL2"/>
<dbReference type="SUPFAM" id="SSF52540">
    <property type="entry name" value="P-loop containing nucleoside triphosphate hydrolases"/>
    <property type="match status" value="1"/>
</dbReference>
<dbReference type="Gene3D" id="3.90.320.10">
    <property type="match status" value="1"/>
</dbReference>
<protein>
    <submittedName>
        <fullName evidence="2">PD-(D/E)XK nuclease superfamily protein</fullName>
    </submittedName>
</protein>
<dbReference type="EMBL" id="SMBZ01000030">
    <property type="protein sequence ID" value="TCV10886.1"/>
    <property type="molecule type" value="Genomic_DNA"/>
</dbReference>
<accession>A0A4R3VUL2</accession>
<dbReference type="OrthoDB" id="9762792at2"/>
<organism evidence="2 3">
    <name type="scientific">Sphingobacterium alimentarium</name>
    <dbReference type="NCBI Taxonomy" id="797292"/>
    <lineage>
        <taxon>Bacteria</taxon>
        <taxon>Pseudomonadati</taxon>
        <taxon>Bacteroidota</taxon>
        <taxon>Sphingobacteriia</taxon>
        <taxon>Sphingobacteriales</taxon>
        <taxon>Sphingobacteriaceae</taxon>
        <taxon>Sphingobacterium</taxon>
    </lineage>
</organism>
<feature type="domain" description="PD-(D/E)XK endonuclease-like" evidence="1">
    <location>
        <begin position="658"/>
        <end position="936"/>
    </location>
</feature>